<protein>
    <recommendedName>
        <fullName evidence="7">DUF488 domain-containing protein</fullName>
    </recommendedName>
</protein>
<keyword evidence="6" id="KW-1185">Reference proteome</keyword>
<dbReference type="Proteomes" id="UP000182798">
    <property type="component" value="Unassembled WGS sequence"/>
</dbReference>
<dbReference type="InterPro" id="IPR007438">
    <property type="entry name" value="DUF488"/>
</dbReference>
<evidence type="ECO:0000313" key="3">
    <source>
        <dbReference type="EMBL" id="OIR25004.1"/>
    </source>
</evidence>
<evidence type="ECO:0000313" key="4">
    <source>
        <dbReference type="Proteomes" id="UP000182798"/>
    </source>
</evidence>
<sequence>MKQLHTVGHSIYEIEDFISLLKKNSINTIVDVRSTPYSKFASQYNREALKRYFKKNKIYYIFMGDLLGARYEDKSLLFDDGKVDFKKVQETKSFQDGITRLDKGITKGYNISLMCSEKEAFDCHRFGLVSEFLTKNSIEVNHIYPDKVVSQKILEQQLLKKYNKKLPKVDLFNSDITEDLQMKLAYKLRNKDIAYNSITKEGDD</sequence>
<dbReference type="EMBL" id="CP024634">
    <property type="protein sequence ID" value="AYQ56966.1"/>
    <property type="molecule type" value="Genomic_DNA"/>
</dbReference>
<organism evidence="3 4">
    <name type="scientific">Bathymodiolus thermophilus thioautotrophic gill symbiont</name>
    <dbReference type="NCBI Taxonomy" id="2360"/>
    <lineage>
        <taxon>Bacteria</taxon>
        <taxon>Pseudomonadati</taxon>
        <taxon>Pseudomonadota</taxon>
        <taxon>Gammaproteobacteria</taxon>
        <taxon>sulfur-oxidizing symbionts</taxon>
    </lineage>
</organism>
<dbReference type="Pfam" id="PF04343">
    <property type="entry name" value="DUF488"/>
    <property type="match status" value="1"/>
</dbReference>
<dbReference type="EMBL" id="MIQH01000441">
    <property type="protein sequence ID" value="OIR25004.1"/>
    <property type="molecule type" value="Genomic_DNA"/>
</dbReference>
<reference evidence="3" key="2">
    <citation type="journal article" date="2017" name="Stand. Genomic Sci.">
        <title>Genome sequence of the sulfur-oxidizing Bathymodiolus thermophilus gill endosymbiont.</title>
        <authorList>
            <person name="Ponnudurai R."/>
            <person name="Sayavedra L."/>
            <person name="Kleiner M."/>
            <person name="Heiden S.E."/>
            <person name="Thurmer A."/>
            <person name="Felbeck H."/>
            <person name="Schluter R."/>
            <person name="Sievert S.M."/>
            <person name="Daniel R."/>
            <person name="Schweder T."/>
            <person name="Markert S."/>
        </authorList>
    </citation>
    <scope>NUCLEOTIDE SEQUENCE</scope>
    <source>
        <strain evidence="3">BAT/CrabSpa'14</strain>
    </source>
</reference>
<dbReference type="EMBL" id="CAESAQ020000088">
    <property type="protein sequence ID" value="CAB5505240.1"/>
    <property type="molecule type" value="Genomic_DNA"/>
</dbReference>
<dbReference type="KEGG" id="bthg:MS2017_1269"/>
<proteinExistence type="predicted"/>
<reference evidence="1 5" key="3">
    <citation type="submission" date="2017-11" db="EMBL/GenBank/DDBJ databases">
        <title>Genome sequence of the bacterial symbiont EPR9N from a vent mussel Bathymodiolus thermophilus.</title>
        <authorList>
            <person name="Won Y.-J."/>
        </authorList>
    </citation>
    <scope>NUCLEOTIDE SEQUENCE [LARGE SCALE GENOMIC DNA]</scope>
    <source>
        <strain evidence="1 5">EPR9N</strain>
    </source>
</reference>
<reference evidence="2 6" key="4">
    <citation type="submission" date="2020-05" db="EMBL/GenBank/DDBJ databases">
        <authorList>
            <person name="Petersen J."/>
            <person name="Sayavedra L."/>
        </authorList>
    </citation>
    <scope>NUCLEOTIDE SEQUENCE [LARGE SCALE GENOMIC DNA]</scope>
    <source>
        <strain evidence="2">B thermophilus SOXS</strain>
    </source>
</reference>
<evidence type="ECO:0008006" key="7">
    <source>
        <dbReference type="Google" id="ProtNLM"/>
    </source>
</evidence>
<dbReference type="PIRSF" id="PIRSF024492">
    <property type="entry name" value="UCP024492"/>
    <property type="match status" value="1"/>
</dbReference>
<dbReference type="RefSeq" id="WP_071563940.1">
    <property type="nucleotide sequence ID" value="NZ_CAESAQ020000088.1"/>
</dbReference>
<dbReference type="OrthoDB" id="9789109at2"/>
<gene>
    <name evidence="3" type="ORF">BGC33_05170</name>
    <name evidence="1" type="ORF">MS2017_1269</name>
    <name evidence="2" type="ORF">THERMOS_2091</name>
</gene>
<evidence type="ECO:0000313" key="2">
    <source>
        <dbReference type="EMBL" id="CAB5505240.1"/>
    </source>
</evidence>
<dbReference type="PANTHER" id="PTHR39337:SF1">
    <property type="entry name" value="BLR5642 PROTEIN"/>
    <property type="match status" value="1"/>
</dbReference>
<name>A0A1J5TXQ8_9GAMM</name>
<dbReference type="PANTHER" id="PTHR39337">
    <property type="entry name" value="BLR5642 PROTEIN"/>
    <property type="match status" value="1"/>
</dbReference>
<evidence type="ECO:0000313" key="1">
    <source>
        <dbReference type="EMBL" id="AYQ56966.1"/>
    </source>
</evidence>
<dbReference type="Proteomes" id="UP000643672">
    <property type="component" value="Unassembled WGS sequence"/>
</dbReference>
<evidence type="ECO:0000313" key="5">
    <source>
        <dbReference type="Proteomes" id="UP000278334"/>
    </source>
</evidence>
<dbReference type="Proteomes" id="UP000278334">
    <property type="component" value="Chromosome"/>
</dbReference>
<reference evidence="4" key="1">
    <citation type="submission" date="2016-09" db="EMBL/GenBank/DDBJ databases">
        <title>Genome Sequence of Bathymodiolus thermophilus sulfur-oxidizing gill endosymbiont.</title>
        <authorList>
            <person name="Ponnudurai R."/>
            <person name="Kleiner M."/>
            <person name="Sayavedra L."/>
            <person name="Thuermer A."/>
            <person name="Felbeck H."/>
            <person name="Schlueter R."/>
            <person name="Schweder T."/>
            <person name="Markert S."/>
        </authorList>
    </citation>
    <scope>NUCLEOTIDE SEQUENCE [LARGE SCALE GENOMIC DNA]</scope>
    <source>
        <strain evidence="4">BAT/CrabSpa'14</strain>
    </source>
</reference>
<dbReference type="AlphaFoldDB" id="A0A1J5TXQ8"/>
<dbReference type="InterPro" id="IPR014519">
    <property type="entry name" value="UCP024492"/>
</dbReference>
<evidence type="ECO:0000313" key="6">
    <source>
        <dbReference type="Proteomes" id="UP000643672"/>
    </source>
</evidence>
<accession>A0A1J5TXQ8</accession>